<dbReference type="eggNOG" id="ENOG502RJQA">
    <property type="taxonomic scope" value="Eukaryota"/>
</dbReference>
<dbReference type="InterPro" id="IPR022188">
    <property type="entry name" value="TASOR_DUF3715"/>
</dbReference>
<keyword evidence="7" id="KW-1185">Reference proteome</keyword>
<dbReference type="CTD" id="54906"/>
<dbReference type="GeneID" id="101839914"/>
<evidence type="ECO:0000256" key="1">
    <source>
        <dbReference type="ARBA" id="ARBA00008058"/>
    </source>
</evidence>
<dbReference type="GO" id="GO:0005654">
    <property type="term" value="C:nucleoplasm"/>
    <property type="evidence" value="ECO:0007669"/>
    <property type="project" value="TreeGrafter"/>
</dbReference>
<feature type="region of interest" description="Disordered" evidence="2">
    <location>
        <begin position="596"/>
        <end position="620"/>
    </location>
</feature>
<feature type="compositionally biased region" description="Basic residues" evidence="2">
    <location>
        <begin position="473"/>
        <end position="497"/>
    </location>
</feature>
<dbReference type="RefSeq" id="XP_012970106.1">
    <property type="nucleotide sequence ID" value="XM_013114652.2"/>
</dbReference>
<dbReference type="Pfam" id="PF12509">
    <property type="entry name" value="DUF3715"/>
    <property type="match status" value="1"/>
</dbReference>
<evidence type="ECO:0000259" key="6">
    <source>
        <dbReference type="Pfam" id="PF24630"/>
    </source>
</evidence>
<reference evidence="8 9" key="1">
    <citation type="submission" date="2025-04" db="UniProtKB">
        <authorList>
            <consortium name="RefSeq"/>
        </authorList>
    </citation>
    <scope>IDENTIFICATION</scope>
</reference>
<evidence type="ECO:0000259" key="3">
    <source>
        <dbReference type="Pfam" id="PF12480"/>
    </source>
</evidence>
<dbReference type="Pfam" id="PF23314">
    <property type="entry name" value="TASOR_alpha-beta"/>
    <property type="match status" value="1"/>
</dbReference>
<feature type="domain" description="Golgi associated RAB2 interactor protein-like Rab2B-binding" evidence="3">
    <location>
        <begin position="114"/>
        <end position="186"/>
    </location>
</feature>
<dbReference type="Proteomes" id="UP000886700">
    <property type="component" value="Unplaced"/>
</dbReference>
<evidence type="ECO:0000313" key="9">
    <source>
        <dbReference type="RefSeq" id="XP_012970106.1"/>
    </source>
</evidence>
<dbReference type="PANTHER" id="PTHR16207">
    <property type="entry name" value="SET DOMAIN-CONTAINING PROTEIN"/>
    <property type="match status" value="1"/>
</dbReference>
<evidence type="ECO:0000313" key="7">
    <source>
        <dbReference type="Proteomes" id="UP000886700"/>
    </source>
</evidence>
<protein>
    <submittedName>
        <fullName evidence="8 9">protein FAM208B</fullName>
    </submittedName>
</protein>
<organism evidence="7 10">
    <name type="scientific">Mesocricetus auratus</name>
    <name type="common">Golden hamster</name>
    <dbReference type="NCBI Taxonomy" id="10036"/>
    <lineage>
        <taxon>Eukaryota</taxon>
        <taxon>Metazoa</taxon>
        <taxon>Chordata</taxon>
        <taxon>Craniata</taxon>
        <taxon>Vertebrata</taxon>
        <taxon>Euteleostomi</taxon>
        <taxon>Mammalia</taxon>
        <taxon>Eutheria</taxon>
        <taxon>Euarchontoglires</taxon>
        <taxon>Glires</taxon>
        <taxon>Rodentia</taxon>
        <taxon>Myomorpha</taxon>
        <taxon>Muroidea</taxon>
        <taxon>Cricetidae</taxon>
        <taxon>Cricetinae</taxon>
        <taxon>Mesocricetus</taxon>
    </lineage>
</organism>
<dbReference type="RefSeq" id="XP_005071795.2">
    <property type="nucleotide sequence ID" value="XM_005071738.3"/>
</dbReference>
<dbReference type="InterPro" id="IPR056242">
    <property type="entry name" value="PIN_TASOR"/>
</dbReference>
<dbReference type="GO" id="GO:0045814">
    <property type="term" value="P:negative regulation of gene expression, epigenetic"/>
    <property type="evidence" value="ECO:0007669"/>
    <property type="project" value="InterPro"/>
</dbReference>
<proteinExistence type="inferred from homology"/>
<feature type="region of interest" description="Disordered" evidence="2">
    <location>
        <begin position="1150"/>
        <end position="1169"/>
    </location>
</feature>
<dbReference type="PANTHER" id="PTHR16207:SF10">
    <property type="entry name" value="PROTEIN TASOR 2"/>
    <property type="match status" value="1"/>
</dbReference>
<name>A0A1U8BS96_MESAU</name>
<dbReference type="KEGG" id="maua:101839914"/>
<dbReference type="RefSeq" id="XP_021083823.1">
    <property type="nucleotide sequence ID" value="XM_021228164.1"/>
</dbReference>
<dbReference type="InterPro" id="IPR046432">
    <property type="entry name" value="TASOR"/>
</dbReference>
<dbReference type="OrthoDB" id="5960959at2759"/>
<dbReference type="STRING" id="10036.ENSMAUP00000016018"/>
<accession>A0A1U8BS96</accession>
<gene>
    <name evidence="8 9 10" type="primary">Fam208b</name>
</gene>
<dbReference type="Pfam" id="PF24630">
    <property type="entry name" value="PIN_TASOR"/>
    <property type="match status" value="1"/>
</dbReference>
<feature type="region of interest" description="Disordered" evidence="2">
    <location>
        <begin position="2035"/>
        <end position="2054"/>
    </location>
</feature>
<evidence type="ECO:0000256" key="2">
    <source>
        <dbReference type="SAM" id="MobiDB-lite"/>
    </source>
</evidence>
<evidence type="ECO:0000313" key="8">
    <source>
        <dbReference type="RefSeq" id="XP_005071795.2"/>
    </source>
</evidence>
<evidence type="ECO:0000313" key="10">
    <source>
        <dbReference type="RefSeq" id="XP_021083823.1"/>
    </source>
</evidence>
<dbReference type="InterPro" id="IPR056243">
    <property type="entry name" value="TASOR_ab_dom"/>
</dbReference>
<feature type="domain" description="TASOR PIN" evidence="6">
    <location>
        <begin position="2270"/>
        <end position="2409"/>
    </location>
</feature>
<evidence type="ECO:0000259" key="5">
    <source>
        <dbReference type="Pfam" id="PF23314"/>
    </source>
</evidence>
<feature type="region of interest" description="Disordered" evidence="2">
    <location>
        <begin position="435"/>
        <end position="497"/>
    </location>
</feature>
<dbReference type="Pfam" id="PF12480">
    <property type="entry name" value="GARIL_Rab2_bd"/>
    <property type="match status" value="1"/>
</dbReference>
<feature type="region of interest" description="Disordered" evidence="2">
    <location>
        <begin position="369"/>
        <end position="407"/>
    </location>
</feature>
<feature type="domain" description="TASOR alpha/beta" evidence="5">
    <location>
        <begin position="2171"/>
        <end position="2266"/>
    </location>
</feature>
<comment type="similarity">
    <text evidence="1">Belongs to the TASOR family.</text>
</comment>
<dbReference type="InterPro" id="IPR022168">
    <property type="entry name" value="GARIL-like_Rab2B-bd"/>
</dbReference>
<sequence length="2419" mass="268948">MTQTDPSLYNCSFSVLGTKKMATPTYKSLLELTHNALISPWKGQLIIQGCLQCDITLRSTYGTVIPVQLPRELDFKYVMKVSSLKESLPEAAFRRQNYLEQKVCCQDLCFDLYEVELSNKQGENIDKLTEYIKNKQLAIIKCLEDRGFFILLTSSALTPEPDFGDEQMGLHGLHLFYSPQSTGAKDLKVEDGISLKVIPILPALSCALLEAKKSLPEKGIPPNILVKHTFQDLYKVDKSLSLTTLNHEMKDTAFIGKLSHAFDLAPPLEKCPPESLTQMKSYFSDPSGYTLDLSTTLDILAEHPQCPCVSDGICDAGFSLVMTPDPEFLDSEMELRKETETTKSGKTLRTKKRAVALLTPVSNLRVQPKRKASTSAIMLPNKRGSLGRSLSKRTAPKADSGSCNPTLKLVKGQFPQKRKRGAEVLTAQFVQKTRLDRRKRDTSVSKDAPVATNAKRAKKQEKSPGRVVSRPKPPLKKSPQKRKVNVTRGRRNPRTRKQLQLAEKDVSLHLQSEISSYVQKDGTNLSTAQQESIAAISKGFPENSIINCDSQALNMLADLALSSAASSIPSCELRNVPCFSELPQNNVLLSKENSLHSTSDHEYHRGVKSQKGILLPKPSSDEKIDSKLDVTFSQEENIVPCAQPLAISQPALLEEARESSDASQNSVAVEHSYALLLAEQSKKHLHQRKLPSPAFAKNGTKGPEAGTPIGKVMPFRHLQNTSPLQKLSEDSLTKRKSLFVSSSVKDIFCSHTVLSCDGSFKITFKCEGEYTFSLDSKYTSNPLEKTVVRALHGPWNTDLPENMEDVKLLLHMWVALFYSKKNKIMGSPRKVVEHRNPAKYVCINRSVDSFDQSEIEEFSSVERYSVDPLLETKEACEGHGTNRTFPGPNCVLPFISPPTTRDLELCVQNEQKEMFTGECHLDTSGGQNFTSSCNNEVTGGKAKQELPDMSETFNMGLSGVASAQSNGSCIPSEDKTFQSTEIGSCNDSVTQATLTTVCDGARIEPMMCQKSVVGTLENKVDTFHPSLLIKTGAVRDVIQHSSPISNNCTPSVERTDDNVEYMMINLDPVTLAFEKPAYIPIHKEVNTADKPTDFNTELVKQVSPALSIQHPLSTLEKAQTQCPRDIPSLAISECKESKCLSTSSLKKETPPESLCPLQKEIPPPTSSADEGLVTEALSFVKSSSYSLASDKTKCPQDSFLQTQNGFHMSLDEILEPSQVKVSSSTSATLGNKQSLNCIPTISNITDGSSEVRNNDKSSLNQEKGLQTFNSLIPKQTNLSMNREEVSMELLGKDSDIDLTLTVSPHTIPREEIASDEIEQLHRAPISNLGLSRTEEMVEPEAQVSHIKNKEVSSASLMSVFSVESREPLKETQSSDLKPGTLILSKENCAPKVAEEINVPSGFPFGPLIEEVSPASSPDPIVQTEETQPSPCCLKLHGTQSEKNKFSQIKSGDLTIPEKGNSFVGPKTSMGQDKLPHVQVQLSAEMPQILNNAGREGRVTLPGEITEFSVPDEHNEDLSFSEKVQCYDTELNKPTSPPKYGDNFKPLEKLVKSGNPLQAVCMENRNLDIKPFALESSVVENKSLADTLVSVTTVSAIVNMSIKQTSSKKNKNVCDSDLKTEGDMQAGSVNSASIDKTDVVQANMHPEISNFVSSSDHAQCTYYTKPTSVEPGFQTQEIQTPRMAHLLQNNGTELNEERMDLSAIDLHSNFTLTKGEQKTTRVLQDTSKWEEKKPLNDGISSQNVHSYQNTADISESINEEPSASFVPESVDSACGIYKEHIVSENPNMGHKTKADSETLSRNTEISVNDSTCYGPLSEDTNQDSLDCRNCKLDVENLCTLRGSHANQKDAIKDSNDSFTGLNISDNTWEYSRKISDLETHTPHRNWDTEPCPISTNKCMPRYVQIPDSHGIPRTYTNFTITKESRDTTRTLHSLKRHWNFTAHCSLLSSWTSTWHVADDLTQNTLDLEYLRFDHKLKQIIKKLDSQQSSPNTNSFSKESLTRISVGTCASTQTSDASLLHHAPKNRSPILVTVVHSDTRQQSHRRRGHSPSNLDSSSCFWKEKCSQSRNLKSSDCSSQTVPVHLNKLKYNSTLKEGRNDISLILNEYAEFNKIMMNSNQIVSQDKELNIASAESVSQETCQPRRSVSYKDVITDLCATLHIKLKGVMREACKSPFWFYLVETEDKSFFLRTKSILKKGGHSEIELLDFCQAFHGESETLLVIIKNEDIISHLHQIPSLLKLKHFPSVIFAGVDSPEDILNDTYQELFRSGGFVVSDDDILENLTLVQLKEIVTVLEKLNENGRWKWLLHYRENKKLKEDVRVDSIAHKKNLILKSYQSVNIIELLHYHKCDSPSPTKAENLKCLLNLQVQHINARFAVFLTDKPTVSTEVFENNGILVTDVNYFTANIQKIAAPFRSSYW</sequence>
<evidence type="ECO:0000259" key="4">
    <source>
        <dbReference type="Pfam" id="PF12509"/>
    </source>
</evidence>
<feature type="domain" description="TASOR pseudo-PARP" evidence="4">
    <location>
        <begin position="572"/>
        <end position="723"/>
    </location>
</feature>